<comment type="caution">
    <text evidence="2">The sequence shown here is derived from an EMBL/GenBank/DDBJ whole genome shotgun (WGS) entry which is preliminary data.</text>
</comment>
<dbReference type="EMBL" id="JAVIJP010000016">
    <property type="protein sequence ID" value="KAL3641681.1"/>
    <property type="molecule type" value="Genomic_DNA"/>
</dbReference>
<keyword evidence="1" id="KW-0255">Endonuclease</keyword>
<sequence length="255" mass="29074">MHVMEPDFPIDDIRDGLIEYQNSAIMKPDFYKIAFQWPPSVARDPQRRFEVQYTTQTLGFMAHGTWAHNRPQNPIFQISQGDVPAELTNTEFMDDSFMDVDDICLNYWPCLSNARDRSRADIFRWNEYTKHFSGLPPIAFFGLPVHILMNLPGDFGIRLDALQPASHIMNVVSTTLQNSITDLEITNAFNVVSKDVELQFCNDSAGSKILKEIRLWLDGDLSRTIRPMIANPYKGVTNVNELVLVPSTYPPTTAM</sequence>
<keyword evidence="1" id="KW-0540">Nuclease</keyword>
<evidence type="ECO:0000313" key="2">
    <source>
        <dbReference type="EMBL" id="KAL3641681.1"/>
    </source>
</evidence>
<name>A0ABD3DLA8_9LAMI</name>
<reference evidence="3" key="1">
    <citation type="journal article" date="2024" name="IScience">
        <title>Strigolactones Initiate the Formation of Haustorium-like Structures in Castilleja.</title>
        <authorList>
            <person name="Buerger M."/>
            <person name="Peterson D."/>
            <person name="Chory J."/>
        </authorList>
    </citation>
    <scope>NUCLEOTIDE SEQUENCE [LARGE SCALE GENOMIC DNA]</scope>
</reference>
<keyword evidence="1" id="KW-0378">Hydrolase</keyword>
<dbReference type="Gene3D" id="3.90.730.10">
    <property type="entry name" value="Ribonuclease T2-like"/>
    <property type="match status" value="1"/>
</dbReference>
<gene>
    <name evidence="2" type="ORF">CASFOL_012496</name>
</gene>
<dbReference type="GO" id="GO:0004519">
    <property type="term" value="F:endonuclease activity"/>
    <property type="evidence" value="ECO:0007669"/>
    <property type="project" value="UniProtKB-KW"/>
</dbReference>
<accession>A0ABD3DLA8</accession>
<dbReference type="InterPro" id="IPR036430">
    <property type="entry name" value="RNase_T2-like_sf"/>
</dbReference>
<proteinExistence type="predicted"/>
<keyword evidence="3" id="KW-1185">Reference proteome</keyword>
<dbReference type="AlphaFoldDB" id="A0ABD3DLA8"/>
<dbReference type="Proteomes" id="UP001632038">
    <property type="component" value="Unassembled WGS sequence"/>
</dbReference>
<organism evidence="2 3">
    <name type="scientific">Castilleja foliolosa</name>
    <dbReference type="NCBI Taxonomy" id="1961234"/>
    <lineage>
        <taxon>Eukaryota</taxon>
        <taxon>Viridiplantae</taxon>
        <taxon>Streptophyta</taxon>
        <taxon>Embryophyta</taxon>
        <taxon>Tracheophyta</taxon>
        <taxon>Spermatophyta</taxon>
        <taxon>Magnoliopsida</taxon>
        <taxon>eudicotyledons</taxon>
        <taxon>Gunneridae</taxon>
        <taxon>Pentapetalae</taxon>
        <taxon>asterids</taxon>
        <taxon>lamiids</taxon>
        <taxon>Lamiales</taxon>
        <taxon>Orobanchaceae</taxon>
        <taxon>Pedicularideae</taxon>
        <taxon>Castillejinae</taxon>
        <taxon>Castilleja</taxon>
    </lineage>
</organism>
<protein>
    <submittedName>
        <fullName evidence="2">Uncharacterized protein</fullName>
    </submittedName>
</protein>
<evidence type="ECO:0000313" key="3">
    <source>
        <dbReference type="Proteomes" id="UP001632038"/>
    </source>
</evidence>
<evidence type="ECO:0000256" key="1">
    <source>
        <dbReference type="ARBA" id="ARBA00022759"/>
    </source>
</evidence>
<dbReference type="SUPFAM" id="SSF55895">
    <property type="entry name" value="Ribonuclease Rh-like"/>
    <property type="match status" value="1"/>
</dbReference>